<sequence length="215" mass="23394">MAEFGKLGAAGELVRVADLDIKPGVNSDESEGDEWPALRRRILAADILLIGTPIWLGQPSSVAKRVLEWMDAFLSEGDERGRMPSFGKVAAVAVVGNEDGAHHCHAELFQALNDVGFRLAPGAGTYWVSEAIGSVDYQDLEQPAEKTRQQTASLAVSTVHIAGRSRFPAIPAWSRADSELKRCGIVLFCLVYLGNHRVIPPRISWIIGTLMPARH</sequence>
<dbReference type="RefSeq" id="WP_309299205.1">
    <property type="nucleotide sequence ID" value="NZ_BSFJ01000043.1"/>
</dbReference>
<evidence type="ECO:0000259" key="1">
    <source>
        <dbReference type="Pfam" id="PF03358"/>
    </source>
</evidence>
<dbReference type="EMBL" id="BSFJ01000043">
    <property type="protein sequence ID" value="GLK74497.1"/>
    <property type="molecule type" value="Genomic_DNA"/>
</dbReference>
<gene>
    <name evidence="2" type="ORF">GCM10017643_46150</name>
</gene>
<evidence type="ECO:0000313" key="2">
    <source>
        <dbReference type="EMBL" id="GLK74497.1"/>
    </source>
</evidence>
<organism evidence="2 3">
    <name type="scientific">Ancylobacter dichloromethanicus</name>
    <dbReference type="NCBI Taxonomy" id="518825"/>
    <lineage>
        <taxon>Bacteria</taxon>
        <taxon>Pseudomonadati</taxon>
        <taxon>Pseudomonadota</taxon>
        <taxon>Alphaproteobacteria</taxon>
        <taxon>Hyphomicrobiales</taxon>
        <taxon>Xanthobacteraceae</taxon>
        <taxon>Ancylobacter</taxon>
    </lineage>
</organism>
<protein>
    <recommendedName>
        <fullName evidence="1">NADPH-dependent FMN reductase-like domain-containing protein</fullName>
    </recommendedName>
</protein>
<keyword evidence="3" id="KW-1185">Reference proteome</keyword>
<dbReference type="GO" id="GO:0016491">
    <property type="term" value="F:oxidoreductase activity"/>
    <property type="evidence" value="ECO:0007669"/>
    <property type="project" value="InterPro"/>
</dbReference>
<accession>A0A9W6JCJ4</accession>
<dbReference type="SUPFAM" id="SSF52218">
    <property type="entry name" value="Flavoproteins"/>
    <property type="match status" value="1"/>
</dbReference>
<comment type="caution">
    <text evidence="2">The sequence shown here is derived from an EMBL/GenBank/DDBJ whole genome shotgun (WGS) entry which is preliminary data.</text>
</comment>
<reference evidence="2" key="1">
    <citation type="journal article" date="2014" name="Int. J. Syst. Evol. Microbiol.">
        <title>Complete genome sequence of Corynebacterium casei LMG S-19264T (=DSM 44701T), isolated from a smear-ripened cheese.</title>
        <authorList>
            <consortium name="US DOE Joint Genome Institute (JGI-PGF)"/>
            <person name="Walter F."/>
            <person name="Albersmeier A."/>
            <person name="Kalinowski J."/>
            <person name="Ruckert C."/>
        </authorList>
    </citation>
    <scope>NUCLEOTIDE SEQUENCE</scope>
    <source>
        <strain evidence="2">VKM B-2484</strain>
    </source>
</reference>
<dbReference type="InterPro" id="IPR029039">
    <property type="entry name" value="Flavoprotein-like_sf"/>
</dbReference>
<reference evidence="2" key="2">
    <citation type="submission" date="2023-01" db="EMBL/GenBank/DDBJ databases">
        <authorList>
            <person name="Sun Q."/>
            <person name="Evtushenko L."/>
        </authorList>
    </citation>
    <scope>NUCLEOTIDE SEQUENCE</scope>
    <source>
        <strain evidence="2">VKM B-2484</strain>
    </source>
</reference>
<dbReference type="InterPro" id="IPR005025">
    <property type="entry name" value="FMN_Rdtase-like_dom"/>
</dbReference>
<feature type="domain" description="NADPH-dependent FMN reductase-like" evidence="1">
    <location>
        <begin position="6"/>
        <end position="122"/>
    </location>
</feature>
<evidence type="ECO:0000313" key="3">
    <source>
        <dbReference type="Proteomes" id="UP001143370"/>
    </source>
</evidence>
<name>A0A9W6JCJ4_9HYPH</name>
<dbReference type="Gene3D" id="3.40.50.360">
    <property type="match status" value="1"/>
</dbReference>
<dbReference type="Pfam" id="PF03358">
    <property type="entry name" value="FMN_red"/>
    <property type="match status" value="1"/>
</dbReference>
<dbReference type="Proteomes" id="UP001143370">
    <property type="component" value="Unassembled WGS sequence"/>
</dbReference>
<proteinExistence type="predicted"/>
<dbReference type="AlphaFoldDB" id="A0A9W6JCJ4"/>